<evidence type="ECO:0000259" key="3">
    <source>
        <dbReference type="Pfam" id="PF13439"/>
    </source>
</evidence>
<feature type="domain" description="Glycosyltransferase subfamily 4-like N-terminal" evidence="3">
    <location>
        <begin position="20"/>
        <end position="185"/>
    </location>
</feature>
<dbReference type="GO" id="GO:0009103">
    <property type="term" value="P:lipopolysaccharide biosynthetic process"/>
    <property type="evidence" value="ECO:0007669"/>
    <property type="project" value="TreeGrafter"/>
</dbReference>
<dbReference type="CDD" id="cd03801">
    <property type="entry name" value="GT4_PimA-like"/>
    <property type="match status" value="1"/>
</dbReference>
<dbReference type="RefSeq" id="WP_075614117.1">
    <property type="nucleotide sequence ID" value="NZ_JACIED010000003.1"/>
</dbReference>
<reference evidence="4 7" key="2">
    <citation type="submission" date="2020-08" db="EMBL/GenBank/DDBJ databases">
        <title>Genomic Encyclopedia of Type Strains, Phase IV (KMG-IV): sequencing the most valuable type-strain genomes for metagenomic binning, comparative biology and taxonomic classification.</title>
        <authorList>
            <person name="Goeker M."/>
        </authorList>
    </citation>
    <scope>NUCLEOTIDE SEQUENCE [LARGE SCALE GENOMIC DNA]</scope>
    <source>
        <strain evidence="4 7">DSM 100021</strain>
    </source>
</reference>
<dbReference type="PANTHER" id="PTHR46401:SF2">
    <property type="entry name" value="GLYCOSYLTRANSFERASE WBBK-RELATED"/>
    <property type="match status" value="1"/>
</dbReference>
<evidence type="ECO:0000313" key="7">
    <source>
        <dbReference type="Proteomes" id="UP000544107"/>
    </source>
</evidence>
<organism evidence="5 6">
    <name type="scientific">Allorhizobium taibaishanense</name>
    <dbReference type="NCBI Taxonomy" id="887144"/>
    <lineage>
        <taxon>Bacteria</taxon>
        <taxon>Pseudomonadati</taxon>
        <taxon>Pseudomonadota</taxon>
        <taxon>Alphaproteobacteria</taxon>
        <taxon>Hyphomicrobiales</taxon>
        <taxon>Rhizobiaceae</taxon>
        <taxon>Rhizobium/Agrobacterium group</taxon>
        <taxon>Allorhizobium</taxon>
    </lineage>
</organism>
<gene>
    <name evidence="5" type="ORF">BJF91_12930</name>
    <name evidence="4" type="ORF">GGQ71_002919</name>
</gene>
<reference evidence="5 6" key="1">
    <citation type="submission" date="2016-09" db="EMBL/GenBank/DDBJ databases">
        <title>Rhizobium oryziradicis sp. nov., isolated from the root of rice.</title>
        <authorList>
            <person name="Zhao J."/>
            <person name="Zhang X."/>
        </authorList>
    </citation>
    <scope>NUCLEOTIDE SEQUENCE [LARGE SCALE GENOMIC DNA]</scope>
    <source>
        <strain evidence="5 6">14971</strain>
    </source>
</reference>
<keyword evidence="6" id="KW-1185">Reference proteome</keyword>
<dbReference type="Proteomes" id="UP000185598">
    <property type="component" value="Unassembled WGS sequence"/>
</dbReference>
<dbReference type="GO" id="GO:0016757">
    <property type="term" value="F:glycosyltransferase activity"/>
    <property type="evidence" value="ECO:0007669"/>
    <property type="project" value="InterPro"/>
</dbReference>
<dbReference type="Proteomes" id="UP000544107">
    <property type="component" value="Unassembled WGS sequence"/>
</dbReference>
<name>A0A1Q9A6L8_9HYPH</name>
<evidence type="ECO:0000259" key="2">
    <source>
        <dbReference type="Pfam" id="PF00534"/>
    </source>
</evidence>
<feature type="domain" description="Glycosyl transferase family 1" evidence="2">
    <location>
        <begin position="249"/>
        <end position="337"/>
    </location>
</feature>
<comment type="caution">
    <text evidence="5">The sequence shown here is derived from an EMBL/GenBank/DDBJ whole genome shotgun (WGS) entry which is preliminary data.</text>
</comment>
<evidence type="ECO:0000256" key="1">
    <source>
        <dbReference type="ARBA" id="ARBA00022679"/>
    </source>
</evidence>
<dbReference type="Pfam" id="PF13439">
    <property type="entry name" value="Glyco_transf_4"/>
    <property type="match status" value="1"/>
</dbReference>
<dbReference type="AlphaFoldDB" id="A0A1Q9A6L8"/>
<sequence>MSSPDNTAGDLRLLMTLDAVGGVWRYAIDLAGELKSLGIETVFVGLGPRPATHQVQEAEEIGELIWLDAPLEWMVEDEAALSSLPALLQDLAAKHGADLLHLNAPSQAVGIDPALPVLAVSHSCVATWFAGVRGERLPAGWEWQHAINRKGFDRADVVVTPSRSHASMIKQVYGEIADLHVVANATRLTVQKQPKNRLAFAAGRWWDEGKNGAVLDAAAPHMRLPLVMAGANRGPNGQFLPIVHAVHRGELNHAETAALMARAEVVLSPSLYEPFGLSVLEAARSRSALVLADIPTYRELWHEAALFVDPHDAEAFADAANRFADDDALRAKLSAEALRRALDFTPQIQAKAMAELYQSLLQRAATPSDTMTAAE</sequence>
<dbReference type="STRING" id="887144.BJF91_12930"/>
<accession>A0A1Q9A6L8</accession>
<dbReference type="EMBL" id="MKIN01000021">
    <property type="protein sequence ID" value="OLP50226.1"/>
    <property type="molecule type" value="Genomic_DNA"/>
</dbReference>
<dbReference type="EMBL" id="JACIED010000003">
    <property type="protein sequence ID" value="MBB4008639.1"/>
    <property type="molecule type" value="Genomic_DNA"/>
</dbReference>
<evidence type="ECO:0000313" key="6">
    <source>
        <dbReference type="Proteomes" id="UP000185598"/>
    </source>
</evidence>
<evidence type="ECO:0000313" key="4">
    <source>
        <dbReference type="EMBL" id="MBB4008639.1"/>
    </source>
</evidence>
<dbReference type="InterPro" id="IPR001296">
    <property type="entry name" value="Glyco_trans_1"/>
</dbReference>
<dbReference type="Pfam" id="PF00534">
    <property type="entry name" value="Glycos_transf_1"/>
    <property type="match status" value="1"/>
</dbReference>
<dbReference type="SUPFAM" id="SSF53756">
    <property type="entry name" value="UDP-Glycosyltransferase/glycogen phosphorylase"/>
    <property type="match status" value="1"/>
</dbReference>
<dbReference type="InterPro" id="IPR028098">
    <property type="entry name" value="Glyco_trans_4-like_N"/>
</dbReference>
<dbReference type="PANTHER" id="PTHR46401">
    <property type="entry name" value="GLYCOSYLTRANSFERASE WBBK-RELATED"/>
    <property type="match status" value="1"/>
</dbReference>
<proteinExistence type="predicted"/>
<protein>
    <submittedName>
        <fullName evidence="5">Glycosyl transferase</fullName>
    </submittedName>
    <submittedName>
        <fullName evidence="4">Glycosyltransferase involved in cell wall biosynthesis</fullName>
    </submittedName>
</protein>
<evidence type="ECO:0000313" key="5">
    <source>
        <dbReference type="EMBL" id="OLP50226.1"/>
    </source>
</evidence>
<keyword evidence="1 5" id="KW-0808">Transferase</keyword>
<dbReference type="Gene3D" id="3.40.50.2000">
    <property type="entry name" value="Glycogen Phosphorylase B"/>
    <property type="match status" value="2"/>
</dbReference>